<keyword evidence="2" id="KW-0732">Signal</keyword>
<dbReference type="InterPro" id="IPR036465">
    <property type="entry name" value="vWFA_dom_sf"/>
</dbReference>
<evidence type="ECO:0000313" key="4">
    <source>
        <dbReference type="Proteomes" id="UP001470809"/>
    </source>
</evidence>
<dbReference type="InterPro" id="IPR010607">
    <property type="entry name" value="DUF1194"/>
</dbReference>
<evidence type="ECO:0000256" key="1">
    <source>
        <dbReference type="SAM" id="MobiDB-lite"/>
    </source>
</evidence>
<dbReference type="AlphaFoldDB" id="A0AAN0NKL2"/>
<sequence length="241" mass="25872">MIRLACLCLLLLPTLSNAACRQALALGLDVSGSVDEFEYRLQMDGVATALNSAAVQEVLFAQPDAPIRITVFEWSSPNDLKIVQPWITLNSPADLAIATAAMNNHGRRIKQATTAIGSALEAGFAMLATQQECWRRTLDLSGDGKSNTGPRPQDISDADMPDGTVVNGLVIGSGDVNAGDDRFVDVKELSSYYEAYVIRGPGAFVEVALGFETYAAAMERKLLRELQSIAIGQNMHGPEMP</sequence>
<dbReference type="Proteomes" id="UP001470809">
    <property type="component" value="Chromosome"/>
</dbReference>
<dbReference type="EMBL" id="CP151767">
    <property type="protein sequence ID" value="WZU69331.1"/>
    <property type="molecule type" value="Genomic_DNA"/>
</dbReference>
<dbReference type="KEGG" id="yrh:AABB31_11060"/>
<feature type="region of interest" description="Disordered" evidence="1">
    <location>
        <begin position="138"/>
        <end position="160"/>
    </location>
</feature>
<feature type="chain" id="PRO_5043040179" evidence="2">
    <location>
        <begin position="19"/>
        <end position="241"/>
    </location>
</feature>
<proteinExistence type="predicted"/>
<keyword evidence="4" id="KW-1185">Reference proteome</keyword>
<reference evidence="3" key="1">
    <citation type="submission" date="2024-08" db="EMBL/GenBank/DDBJ databases">
        <title>Phylogenomic analyses of a clade within the roseobacter group suggest taxonomic reassignments of species of the genera Aestuariivita, Citreicella, Loktanella, Nautella, Pelagibaca, Ruegeria, Thalassobius, Thiobacimonas and Tropicibacter, and the proposal o.</title>
        <authorList>
            <person name="Jeon C.O."/>
        </authorList>
    </citation>
    <scope>NUCLEOTIDE SEQUENCE</scope>
    <source>
        <strain evidence="3">SS1-5</strain>
    </source>
</reference>
<name>A0AAN0NKL2_9RHOB</name>
<protein>
    <submittedName>
        <fullName evidence="3">DUF1194 domain-containing protein</fullName>
    </submittedName>
</protein>
<gene>
    <name evidence="3" type="ORF">AABB31_11060</name>
</gene>
<accession>A0AAN0NKL2</accession>
<evidence type="ECO:0000256" key="2">
    <source>
        <dbReference type="SAM" id="SignalP"/>
    </source>
</evidence>
<feature type="signal peptide" evidence="2">
    <location>
        <begin position="1"/>
        <end position="18"/>
    </location>
</feature>
<evidence type="ECO:0000313" key="3">
    <source>
        <dbReference type="EMBL" id="WZU69331.1"/>
    </source>
</evidence>
<dbReference type="Gene3D" id="3.40.50.410">
    <property type="entry name" value="von Willebrand factor, type A domain"/>
    <property type="match status" value="1"/>
</dbReference>
<dbReference type="Pfam" id="PF06707">
    <property type="entry name" value="DUF1194"/>
    <property type="match status" value="1"/>
</dbReference>
<dbReference type="SUPFAM" id="SSF53300">
    <property type="entry name" value="vWA-like"/>
    <property type="match status" value="1"/>
</dbReference>
<organism evidence="3 4">
    <name type="scientific">Yoonia rhodophyticola</name>
    <dbReference type="NCBI Taxonomy" id="3137370"/>
    <lineage>
        <taxon>Bacteria</taxon>
        <taxon>Pseudomonadati</taxon>
        <taxon>Pseudomonadota</taxon>
        <taxon>Alphaproteobacteria</taxon>
        <taxon>Rhodobacterales</taxon>
        <taxon>Paracoccaceae</taxon>
        <taxon>Yoonia</taxon>
    </lineage>
</organism>
<dbReference type="RefSeq" id="WP_342078623.1">
    <property type="nucleotide sequence ID" value="NZ_CP151767.2"/>
</dbReference>